<dbReference type="SUPFAM" id="SSF53335">
    <property type="entry name" value="S-adenosyl-L-methionine-dependent methyltransferases"/>
    <property type="match status" value="1"/>
</dbReference>
<feature type="region of interest" description="Disordered" evidence="1">
    <location>
        <begin position="1"/>
        <end position="99"/>
    </location>
</feature>
<dbReference type="InterPro" id="IPR041698">
    <property type="entry name" value="Methyltransf_25"/>
</dbReference>
<dbReference type="VEuPathDB" id="FungiDB:PHYBLDRAFT_173830"/>
<dbReference type="EMBL" id="KV440997">
    <property type="protein sequence ID" value="OAD67919.1"/>
    <property type="molecule type" value="Genomic_DNA"/>
</dbReference>
<dbReference type="RefSeq" id="XP_018285959.1">
    <property type="nucleotide sequence ID" value="XM_018437115.1"/>
</dbReference>
<dbReference type="PANTHER" id="PTHR43591:SF24">
    <property type="entry name" value="2-METHOXY-6-POLYPRENYL-1,4-BENZOQUINOL METHYLASE, MITOCHONDRIAL"/>
    <property type="match status" value="1"/>
</dbReference>
<gene>
    <name evidence="3" type="ORF">PHYBLDRAFT_173830</name>
</gene>
<sequence>MGNSSSQHTQVPDAVSSTLSPNVRRRISQNPGFISFFEGTPLGKNANRKKSRTPSLAVSSSSTLSSKNDARSSIPPLPPLPNQQNQPVPQTTRSSSGLSETSTLVSPLLECADSNNNSTSDLIFEVVDGRRYLVTPGTHFYLPCDDDEADRLVILHFLLRYAFSGNFGAPIADTLRDRRLEDKTPPRVLDIGCGPGTWVLEMATDFPHAEFYGTDVRTMFPTAIKPSNSHFCQHNFLKGLPYADNSFDYVHMSLLLFTLTHAQFMNLLAEITRVLKPGGYYELKDTEYRIERPGPVCDSLLNQKVRKTMMSQGIELYKSHHISTFLMTQPGNNGFVDVHQRRITIPLGWGGQLGDVHAQNLETFFQSLNPRIKEAARSSDPDNEDVLSNEVIQHAMRECKKYQSHLNWFVCYGQKPPMNSADTISNPPTPRKATFSASATPSPASEADEHHHLADMTWESINDFVEGYID</sequence>
<feature type="compositionally biased region" description="Low complexity" evidence="1">
    <location>
        <begin position="433"/>
        <end position="445"/>
    </location>
</feature>
<dbReference type="PANTHER" id="PTHR43591">
    <property type="entry name" value="METHYLTRANSFERASE"/>
    <property type="match status" value="1"/>
</dbReference>
<keyword evidence="4" id="KW-1185">Reference proteome</keyword>
<feature type="region of interest" description="Disordered" evidence="1">
    <location>
        <begin position="420"/>
        <end position="450"/>
    </location>
</feature>
<evidence type="ECO:0000256" key="1">
    <source>
        <dbReference type="SAM" id="MobiDB-lite"/>
    </source>
</evidence>
<proteinExistence type="predicted"/>
<dbReference type="Pfam" id="PF13649">
    <property type="entry name" value="Methyltransf_25"/>
    <property type="match status" value="1"/>
</dbReference>
<dbReference type="AlphaFoldDB" id="A0A167KEN3"/>
<dbReference type="FunCoup" id="A0A167KEN3">
    <property type="interactions" value="3"/>
</dbReference>
<dbReference type="Gene3D" id="3.40.50.150">
    <property type="entry name" value="Vaccinia Virus protein VP39"/>
    <property type="match status" value="1"/>
</dbReference>
<protein>
    <recommendedName>
        <fullName evidence="2">Methyltransferase domain-containing protein</fullName>
    </recommendedName>
</protein>
<dbReference type="STRING" id="763407.A0A167KEN3"/>
<dbReference type="CDD" id="cd02440">
    <property type="entry name" value="AdoMet_MTases"/>
    <property type="match status" value="1"/>
</dbReference>
<evidence type="ECO:0000313" key="3">
    <source>
        <dbReference type="EMBL" id="OAD67919.1"/>
    </source>
</evidence>
<feature type="compositionally biased region" description="Low complexity" evidence="1">
    <location>
        <begin position="53"/>
        <end position="66"/>
    </location>
</feature>
<evidence type="ECO:0000259" key="2">
    <source>
        <dbReference type="Pfam" id="PF13649"/>
    </source>
</evidence>
<name>A0A167KEN3_PHYB8</name>
<dbReference type="GeneID" id="28998021"/>
<dbReference type="InterPro" id="IPR029063">
    <property type="entry name" value="SAM-dependent_MTases_sf"/>
</dbReference>
<dbReference type="InParanoid" id="A0A167KEN3"/>
<accession>A0A167KEN3</accession>
<feature type="compositionally biased region" description="Polar residues" evidence="1">
    <location>
        <begin position="1"/>
        <end position="21"/>
    </location>
</feature>
<organism evidence="3 4">
    <name type="scientific">Phycomyces blakesleeanus (strain ATCC 8743b / DSM 1359 / FGSC 10004 / NBRC 33097 / NRRL 1555)</name>
    <dbReference type="NCBI Taxonomy" id="763407"/>
    <lineage>
        <taxon>Eukaryota</taxon>
        <taxon>Fungi</taxon>
        <taxon>Fungi incertae sedis</taxon>
        <taxon>Mucoromycota</taxon>
        <taxon>Mucoromycotina</taxon>
        <taxon>Mucoromycetes</taxon>
        <taxon>Mucorales</taxon>
        <taxon>Phycomycetaceae</taxon>
        <taxon>Phycomyces</taxon>
    </lineage>
</organism>
<reference evidence="4" key="1">
    <citation type="submission" date="2015-06" db="EMBL/GenBank/DDBJ databases">
        <title>Expansion of signal transduction pathways in fungi by whole-genome duplication.</title>
        <authorList>
            <consortium name="DOE Joint Genome Institute"/>
            <person name="Corrochano L.M."/>
            <person name="Kuo A."/>
            <person name="Marcet-Houben M."/>
            <person name="Polaino S."/>
            <person name="Salamov A."/>
            <person name="Villalobos J.M."/>
            <person name="Alvarez M.I."/>
            <person name="Avalos J."/>
            <person name="Benito E.P."/>
            <person name="Benoit I."/>
            <person name="Burger G."/>
            <person name="Camino L.P."/>
            <person name="Canovas D."/>
            <person name="Cerda-Olmedo E."/>
            <person name="Cheng J.-F."/>
            <person name="Dominguez A."/>
            <person name="Elias M."/>
            <person name="Eslava A.P."/>
            <person name="Glaser F."/>
            <person name="Grimwood J."/>
            <person name="Gutierrez G."/>
            <person name="Heitman J."/>
            <person name="Henrissat B."/>
            <person name="Iturriaga E.A."/>
            <person name="Lang B.F."/>
            <person name="Lavin J.L."/>
            <person name="Lee S."/>
            <person name="Li W."/>
            <person name="Lindquist E."/>
            <person name="Lopez-Garcia S."/>
            <person name="Luque E.M."/>
            <person name="Marcos A.T."/>
            <person name="Martin J."/>
            <person name="McCluskey K."/>
            <person name="Medina H.R."/>
            <person name="Miralles-Duran A."/>
            <person name="Miyazaki A."/>
            <person name="Munoz-Torres E."/>
            <person name="Oguiza J.A."/>
            <person name="Ohm R."/>
            <person name="Olmedo M."/>
            <person name="Orejas M."/>
            <person name="Ortiz-Castellanos L."/>
            <person name="Pisabarro A.G."/>
            <person name="Rodriguez-Romero J."/>
            <person name="Ruiz-Herrera J."/>
            <person name="Ruiz-Vazquez R."/>
            <person name="Sanz C."/>
            <person name="Schackwitz W."/>
            <person name="Schmutz J."/>
            <person name="Shahriari M."/>
            <person name="Shelest E."/>
            <person name="Silva-Franco F."/>
            <person name="Soanes D."/>
            <person name="Syed K."/>
            <person name="Tagua V.G."/>
            <person name="Talbot N.J."/>
            <person name="Thon M."/>
            <person name="De vries R.P."/>
            <person name="Wiebenga A."/>
            <person name="Yadav J.S."/>
            <person name="Braun E.L."/>
            <person name="Baker S."/>
            <person name="Garre V."/>
            <person name="Horwitz B."/>
            <person name="Torres-Martinez S."/>
            <person name="Idnurm A."/>
            <person name="Herrera-Estrella A."/>
            <person name="Gabaldon T."/>
            <person name="Grigoriev I.V."/>
        </authorList>
    </citation>
    <scope>NUCLEOTIDE SEQUENCE [LARGE SCALE GENOMIC DNA]</scope>
    <source>
        <strain evidence="4">NRRL 1555(-)</strain>
    </source>
</reference>
<dbReference type="OrthoDB" id="2013972at2759"/>
<feature type="domain" description="Methyltransferase" evidence="2">
    <location>
        <begin position="188"/>
        <end position="279"/>
    </location>
</feature>
<dbReference type="GO" id="GO:0008168">
    <property type="term" value="F:methyltransferase activity"/>
    <property type="evidence" value="ECO:0007669"/>
    <property type="project" value="TreeGrafter"/>
</dbReference>
<evidence type="ECO:0000313" key="4">
    <source>
        <dbReference type="Proteomes" id="UP000077315"/>
    </source>
</evidence>
<dbReference type="Proteomes" id="UP000077315">
    <property type="component" value="Unassembled WGS sequence"/>
</dbReference>